<feature type="transmembrane region" description="Helical" evidence="1">
    <location>
        <begin position="274"/>
        <end position="299"/>
    </location>
</feature>
<feature type="transmembrane region" description="Helical" evidence="1">
    <location>
        <begin position="21"/>
        <end position="41"/>
    </location>
</feature>
<keyword evidence="1" id="KW-0472">Membrane</keyword>
<evidence type="ECO:0000256" key="1">
    <source>
        <dbReference type="SAM" id="Phobius"/>
    </source>
</evidence>
<dbReference type="Pfam" id="PF04657">
    <property type="entry name" value="DMT_YdcZ"/>
    <property type="match status" value="2"/>
</dbReference>
<feature type="transmembrane region" description="Helical" evidence="1">
    <location>
        <begin position="211"/>
        <end position="235"/>
    </location>
</feature>
<reference evidence="2" key="1">
    <citation type="journal article" date="2021" name="PeerJ">
        <title>Extensive microbial diversity within the chicken gut microbiome revealed by metagenomics and culture.</title>
        <authorList>
            <person name="Gilroy R."/>
            <person name="Ravi A."/>
            <person name="Getino M."/>
            <person name="Pursley I."/>
            <person name="Horton D.L."/>
            <person name="Alikhan N.F."/>
            <person name="Baker D."/>
            <person name="Gharbi K."/>
            <person name="Hall N."/>
            <person name="Watson M."/>
            <person name="Adriaenssens E.M."/>
            <person name="Foster-Nyarko E."/>
            <person name="Jarju S."/>
            <person name="Secka A."/>
            <person name="Antonio M."/>
            <person name="Oren A."/>
            <person name="Chaudhuri R.R."/>
            <person name="La Ragione R."/>
            <person name="Hildebrand F."/>
            <person name="Pallen M.J."/>
        </authorList>
    </citation>
    <scope>NUCLEOTIDE SEQUENCE</scope>
    <source>
        <strain evidence="2">ChiHjej8B7-3636</strain>
    </source>
</reference>
<feature type="transmembrane region" description="Helical" evidence="1">
    <location>
        <begin position="180"/>
        <end position="199"/>
    </location>
</feature>
<dbReference type="InterPro" id="IPR006750">
    <property type="entry name" value="YdcZ"/>
</dbReference>
<feature type="transmembrane region" description="Helical" evidence="1">
    <location>
        <begin position="305"/>
        <end position="323"/>
    </location>
</feature>
<feature type="transmembrane region" description="Helical" evidence="1">
    <location>
        <begin position="95"/>
        <end position="114"/>
    </location>
</feature>
<keyword evidence="1" id="KW-1133">Transmembrane helix</keyword>
<accession>A0A9D2KHN1</accession>
<feature type="transmembrane region" description="Helical" evidence="1">
    <location>
        <begin position="120"/>
        <end position="141"/>
    </location>
</feature>
<feature type="transmembrane region" description="Helical" evidence="1">
    <location>
        <begin position="53"/>
        <end position="74"/>
    </location>
</feature>
<evidence type="ECO:0000313" key="3">
    <source>
        <dbReference type="Proteomes" id="UP000824220"/>
    </source>
</evidence>
<dbReference type="PANTHER" id="PTHR34821">
    <property type="entry name" value="INNER MEMBRANE PROTEIN YDCZ"/>
    <property type="match status" value="1"/>
</dbReference>
<protein>
    <submittedName>
        <fullName evidence="2">DMT family transporter</fullName>
    </submittedName>
</protein>
<sequence>MGGRPSERIPVPNRPRIGLPVAVSAAATISAGIGMAVQSTANGTLGEILGSGVFAATVSFLVGLLLLMVVTLVAPAGRSGFARAVRALVSREMPWWMFLGGLGGAAIVMSQALTVPLMGVAVFTMAFVSGQLVGALIVDNTDLPPGGRKHLTAPRIVGSIVVLLGVSLSAIGVIAQGVPLWAPILPLVAGVATAFQQAANGRLKQHARSAIAATTTNFIVGGIALVVASAVMLLTGTRIAALPEIPAEAWVLFGGLLGVAFIGVTTVTVAHLGVLLLSLMSLFGNLVGSLVIDLTFHSAEAEVNATTYISMAIVLVGVVVTTIRPTQVRGR</sequence>
<organism evidence="2 3">
    <name type="scientific">Candidatus Microbacterium stercoravium</name>
    <dbReference type="NCBI Taxonomy" id="2838697"/>
    <lineage>
        <taxon>Bacteria</taxon>
        <taxon>Bacillati</taxon>
        <taxon>Actinomycetota</taxon>
        <taxon>Actinomycetes</taxon>
        <taxon>Micrococcales</taxon>
        <taxon>Microbacteriaceae</taxon>
        <taxon>Microbacterium</taxon>
    </lineage>
</organism>
<proteinExistence type="predicted"/>
<reference evidence="2" key="2">
    <citation type="submission" date="2021-04" db="EMBL/GenBank/DDBJ databases">
        <authorList>
            <person name="Gilroy R."/>
        </authorList>
    </citation>
    <scope>NUCLEOTIDE SEQUENCE</scope>
    <source>
        <strain evidence="2">ChiHjej8B7-3636</strain>
    </source>
</reference>
<dbReference type="AlphaFoldDB" id="A0A9D2KHN1"/>
<comment type="caution">
    <text evidence="2">The sequence shown here is derived from an EMBL/GenBank/DDBJ whole genome shotgun (WGS) entry which is preliminary data.</text>
</comment>
<dbReference type="GO" id="GO:0005886">
    <property type="term" value="C:plasma membrane"/>
    <property type="evidence" value="ECO:0007669"/>
    <property type="project" value="TreeGrafter"/>
</dbReference>
<name>A0A9D2KHN1_9MICO</name>
<feature type="transmembrane region" description="Helical" evidence="1">
    <location>
        <begin position="153"/>
        <end position="174"/>
    </location>
</feature>
<keyword evidence="1" id="KW-0812">Transmembrane</keyword>
<dbReference type="PANTHER" id="PTHR34821:SF2">
    <property type="entry name" value="INNER MEMBRANE PROTEIN YDCZ"/>
    <property type="match status" value="1"/>
</dbReference>
<dbReference type="EMBL" id="DXAM01000016">
    <property type="protein sequence ID" value="HJA03423.1"/>
    <property type="molecule type" value="Genomic_DNA"/>
</dbReference>
<feature type="transmembrane region" description="Helical" evidence="1">
    <location>
        <begin position="247"/>
        <end position="267"/>
    </location>
</feature>
<dbReference type="Proteomes" id="UP000824220">
    <property type="component" value="Unassembled WGS sequence"/>
</dbReference>
<evidence type="ECO:0000313" key="2">
    <source>
        <dbReference type="EMBL" id="HJA03423.1"/>
    </source>
</evidence>
<gene>
    <name evidence="2" type="ORF">H9800_00975</name>
</gene>